<dbReference type="PROSITE" id="PS50005">
    <property type="entry name" value="TPR"/>
    <property type="match status" value="5"/>
</dbReference>
<dbReference type="Pfam" id="PF13424">
    <property type="entry name" value="TPR_12"/>
    <property type="match status" value="1"/>
</dbReference>
<dbReference type="Pfam" id="PF00515">
    <property type="entry name" value="TPR_1"/>
    <property type="match status" value="1"/>
</dbReference>
<dbReference type="GO" id="GO:0036064">
    <property type="term" value="C:ciliary basal body"/>
    <property type="evidence" value="ECO:0007669"/>
    <property type="project" value="TreeGrafter"/>
</dbReference>
<evidence type="ECO:0000313" key="4">
    <source>
        <dbReference type="EMBL" id="CAE1325676.1"/>
    </source>
</evidence>
<feature type="repeat" description="TPR" evidence="1">
    <location>
        <begin position="685"/>
        <end position="718"/>
    </location>
</feature>
<dbReference type="FunFam" id="1.25.40.10:FF:000106">
    <property type="entry name" value="Intraflagellar transport 88 homolog (Chlamydomonas)"/>
    <property type="match status" value="1"/>
</dbReference>
<dbReference type="PANTHER" id="PTHR44117:SF1">
    <property type="entry name" value="INTRAFLAGELLAR TRANSPORT PROTEIN 88 HOMOLOG"/>
    <property type="match status" value="1"/>
</dbReference>
<keyword evidence="3" id="KW-1133">Transmembrane helix</keyword>
<feature type="transmembrane region" description="Helical" evidence="3">
    <location>
        <begin position="948"/>
        <end position="967"/>
    </location>
</feature>
<dbReference type="InterPro" id="IPR019734">
    <property type="entry name" value="TPR_rpt"/>
</dbReference>
<organism evidence="4 5">
    <name type="scientific">Acanthosepion pharaonis</name>
    <name type="common">Pharaoh cuttlefish</name>
    <name type="synonym">Sepia pharaonis</name>
    <dbReference type="NCBI Taxonomy" id="158019"/>
    <lineage>
        <taxon>Eukaryota</taxon>
        <taxon>Metazoa</taxon>
        <taxon>Spiralia</taxon>
        <taxon>Lophotrochozoa</taxon>
        <taxon>Mollusca</taxon>
        <taxon>Cephalopoda</taxon>
        <taxon>Coleoidea</taxon>
        <taxon>Decapodiformes</taxon>
        <taxon>Sepiida</taxon>
        <taxon>Sepiina</taxon>
        <taxon>Sepiidae</taxon>
        <taxon>Acanthosepion</taxon>
    </lineage>
</organism>
<keyword evidence="3" id="KW-0472">Membrane</keyword>
<dbReference type="EMBL" id="CAHIKZ030005455">
    <property type="protein sequence ID" value="CAE1325676.1"/>
    <property type="molecule type" value="Genomic_DNA"/>
</dbReference>
<feature type="region of interest" description="Disordered" evidence="2">
    <location>
        <begin position="205"/>
        <end position="237"/>
    </location>
</feature>
<feature type="repeat" description="TPR" evidence="1">
    <location>
        <begin position="583"/>
        <end position="616"/>
    </location>
</feature>
<feature type="transmembrane region" description="Helical" evidence="3">
    <location>
        <begin position="979"/>
        <end position="999"/>
    </location>
</feature>
<accession>A0A812EMS0</accession>
<proteinExistence type="predicted"/>
<dbReference type="InterPro" id="IPR006597">
    <property type="entry name" value="Sel1-like"/>
</dbReference>
<dbReference type="Gene3D" id="1.25.40.10">
    <property type="entry name" value="Tetratricopeptide repeat domain"/>
    <property type="match status" value="3"/>
</dbReference>
<feature type="region of interest" description="Disordered" evidence="2">
    <location>
        <begin position="136"/>
        <end position="156"/>
    </location>
</feature>
<dbReference type="FunFam" id="1.25.40.10:FF:000283">
    <property type="entry name" value="Intraflagellar transport 88"/>
    <property type="match status" value="1"/>
</dbReference>
<dbReference type="Proteomes" id="UP000597762">
    <property type="component" value="Unassembled WGS sequence"/>
</dbReference>
<evidence type="ECO:0000256" key="3">
    <source>
        <dbReference type="SAM" id="Phobius"/>
    </source>
</evidence>
<name>A0A812EMS0_ACAPH</name>
<dbReference type="GO" id="GO:0097546">
    <property type="term" value="C:ciliary base"/>
    <property type="evidence" value="ECO:0007669"/>
    <property type="project" value="TreeGrafter"/>
</dbReference>
<dbReference type="SUPFAM" id="SSF48452">
    <property type="entry name" value="TPR-like"/>
    <property type="match status" value="3"/>
</dbReference>
<dbReference type="GO" id="GO:0097730">
    <property type="term" value="C:non-motile cilium"/>
    <property type="evidence" value="ECO:0007669"/>
    <property type="project" value="TreeGrafter"/>
</dbReference>
<gene>
    <name evidence="4" type="ORF">SPHA_75305</name>
</gene>
<comment type="caution">
    <text evidence="4">The sequence shown here is derived from an EMBL/GenBank/DDBJ whole genome shotgun (WGS) entry which is preliminary data.</text>
</comment>
<dbReference type="GO" id="GO:0005814">
    <property type="term" value="C:centriole"/>
    <property type="evidence" value="ECO:0007669"/>
    <property type="project" value="TreeGrafter"/>
</dbReference>
<protein>
    <submittedName>
        <fullName evidence="4">IFT88</fullName>
    </submittedName>
</protein>
<evidence type="ECO:0000256" key="1">
    <source>
        <dbReference type="PROSITE-ProRule" id="PRU00339"/>
    </source>
</evidence>
<reference evidence="4" key="1">
    <citation type="submission" date="2021-01" db="EMBL/GenBank/DDBJ databases">
        <authorList>
            <person name="Li R."/>
            <person name="Bekaert M."/>
        </authorList>
    </citation>
    <scope>NUCLEOTIDE SEQUENCE</scope>
    <source>
        <strain evidence="4">Farmed</strain>
    </source>
</reference>
<feature type="repeat" description="TPR" evidence="1">
    <location>
        <begin position="332"/>
        <end position="365"/>
    </location>
</feature>
<feature type="compositionally biased region" description="Basic and acidic residues" evidence="2">
    <location>
        <begin position="906"/>
        <end position="917"/>
    </location>
</feature>
<dbReference type="GO" id="GO:0019894">
    <property type="term" value="F:kinesin binding"/>
    <property type="evidence" value="ECO:0007669"/>
    <property type="project" value="TreeGrafter"/>
</dbReference>
<dbReference type="OrthoDB" id="1926212at2759"/>
<dbReference type="PANTHER" id="PTHR44117">
    <property type="entry name" value="INTRAFLAGELLAR TRANSPORT PROTEIN 88 HOMOLOG"/>
    <property type="match status" value="1"/>
</dbReference>
<dbReference type="InterPro" id="IPR011990">
    <property type="entry name" value="TPR-like_helical_dom_sf"/>
</dbReference>
<dbReference type="SMART" id="SM00028">
    <property type="entry name" value="TPR"/>
    <property type="match status" value="9"/>
</dbReference>
<feature type="repeat" description="TPR" evidence="1">
    <location>
        <begin position="371"/>
        <end position="404"/>
    </location>
</feature>
<feature type="compositionally biased region" description="Low complexity" evidence="2">
    <location>
        <begin position="843"/>
        <end position="864"/>
    </location>
</feature>
<keyword evidence="5" id="KW-1185">Reference proteome</keyword>
<feature type="compositionally biased region" description="Basic and acidic residues" evidence="2">
    <location>
        <begin position="814"/>
        <end position="825"/>
    </location>
</feature>
<feature type="repeat" description="TPR" evidence="1">
    <location>
        <begin position="753"/>
        <end position="786"/>
    </location>
</feature>
<feature type="region of interest" description="Disordered" evidence="2">
    <location>
        <begin position="893"/>
        <end position="917"/>
    </location>
</feature>
<feature type="compositionally biased region" description="Basic and acidic residues" evidence="2">
    <location>
        <begin position="224"/>
        <end position="237"/>
    </location>
</feature>
<dbReference type="GO" id="GO:1905515">
    <property type="term" value="P:non-motile cilium assembly"/>
    <property type="evidence" value="ECO:0007669"/>
    <property type="project" value="TreeGrafter"/>
</dbReference>
<keyword evidence="1" id="KW-0802">TPR repeat</keyword>
<dbReference type="Pfam" id="PF12895">
    <property type="entry name" value="ANAPC3"/>
    <property type="match status" value="1"/>
</dbReference>
<evidence type="ECO:0000313" key="5">
    <source>
        <dbReference type="Proteomes" id="UP000597762"/>
    </source>
</evidence>
<dbReference type="AlphaFoldDB" id="A0A812EMS0"/>
<dbReference type="GO" id="GO:0042073">
    <property type="term" value="P:intraciliary transport"/>
    <property type="evidence" value="ECO:0007669"/>
    <property type="project" value="TreeGrafter"/>
</dbReference>
<dbReference type="Pfam" id="PF13181">
    <property type="entry name" value="TPR_8"/>
    <property type="match status" value="1"/>
</dbReference>
<dbReference type="SMART" id="SM00671">
    <property type="entry name" value="SEL1"/>
    <property type="match status" value="4"/>
</dbReference>
<keyword evidence="3" id="KW-0812">Transmembrane</keyword>
<feature type="region of interest" description="Disordered" evidence="2">
    <location>
        <begin position="814"/>
        <end position="880"/>
    </location>
</feature>
<evidence type="ECO:0000256" key="2">
    <source>
        <dbReference type="SAM" id="MobiDB-lite"/>
    </source>
</evidence>
<sequence>MYTKYMTNSMGSLPMMIGNGSEPPPTCISFVLDHLSRSPSLVASLLIEHAECTPPQRNPAIEQQKSITLRSFQEVDENFLVPLVMSDLTRLNIMDQVHLAGEDEDELYSGYNEFNPIFDTQDLAEDPNFQKAVLRTSHGRRPPPTGMTPGTGFNRQPLGTAVRGGRNALPSSFGRPIGTAIQPQDGSARPMTAVKGAGYTSAGNRGAMFDPADQAIKGIGPGSPRDKKSEDKPEEKIKELEKKANSLIEESCFATNRGDFPTALEKAKEAEKKEKAVVRLRKQISQGEPINLDLTYSVLFNLANVYFANEMYTEALNTYNIIVKNKLFNSAGRLKVNIGNIYFKQQNYQKAIKFYRMALDQVQLSHKEMKMKIMQNIGIAFVKMGKYEEAVSSFEHIMNDSPSFKTGFNLILCYFALNDQEKMKWAFEQMLTVDMKFDDEDKYQSSDNKEHNQFIEVIKNDALRRLEREKKYEAEKCIKTAAKIISPHIDNSFASGYDWCVDAVKRSKYSELANDLEIDKAIMYLKKKDFRQAVETLKSFEKKDSKVASIAATNLSFLYFLERDLQQADRYADMAITSDRYNPAALVNKGNVLYSNKEYEKAREYYQEALQNDSSCVEALYNLGLSNKMIGRFEESLDCYYKLHAILRSSPQVMYQIADLYDLLEEKAQAKEWFMQLIGVVATDPDILSRLGQFYDNDGDKTLAFQYYYDSYRYFPSNIPVIEWLGVYYIESQFPEKAVHYFERAAIVQPNVSKWQLMVASCYRRSGNYQQALETYKKVQQRFPENIECLKFLAKICADLGLKEAQEYATKLKKAEKAKELREQRVNSGSRRGSGRHHESRDGSAGSDRASSGNSSRKSSGRAGQRMSERMGSGHRSGYDLQEEENALKTKEIDASYSDPLGPQLERPKTAARKKEDDDFADEDLVDMLPIQEILKSLLGERDPPPHFLMLYFLFLFFSFSCTILSLSQPYTCYPSSLFLFLIYSPFLSTLCTLLIYHSFFFSHAINYFVSLSYSSFLPLYIQQQGL</sequence>